<dbReference type="OrthoDB" id="9801375at2"/>
<organism evidence="1 2">
    <name type="scientific">Enterovibrio nigricans DSM 22720</name>
    <dbReference type="NCBI Taxonomy" id="1121868"/>
    <lineage>
        <taxon>Bacteria</taxon>
        <taxon>Pseudomonadati</taxon>
        <taxon>Pseudomonadota</taxon>
        <taxon>Gammaproteobacteria</taxon>
        <taxon>Vibrionales</taxon>
        <taxon>Vibrionaceae</taxon>
        <taxon>Enterovibrio</taxon>
    </lineage>
</organism>
<dbReference type="SUPFAM" id="SSF52266">
    <property type="entry name" value="SGNH hydrolase"/>
    <property type="match status" value="1"/>
</dbReference>
<evidence type="ECO:0000313" key="1">
    <source>
        <dbReference type="EMBL" id="SKA69649.1"/>
    </source>
</evidence>
<dbReference type="RefSeq" id="WP_139367828.1">
    <property type="nucleotide sequence ID" value="NZ_FUXU01000119.1"/>
</dbReference>
<dbReference type="InterPro" id="IPR052762">
    <property type="entry name" value="PCW_deacetylase/CE"/>
</dbReference>
<dbReference type="Gene3D" id="3.40.50.1110">
    <property type="entry name" value="SGNH hydrolase"/>
    <property type="match status" value="1"/>
</dbReference>
<name>A0A1T4VXL5_9GAMM</name>
<dbReference type="AlphaFoldDB" id="A0A1T4VXL5"/>
<accession>A0A1T4VXL5</accession>
<sequence>MLFGGGGSEDWEDRHPNLVVINLGGNDLGTSIHPHEPWPTQEAFNEAWLTRYVDFILEQRSRYGDVPVIIMAKIQYSRMIEELEQRVADRNINQVYTYFYDAEYLGCNWHPTVVEHEMIANELVEKINLLSLL</sequence>
<dbReference type="InterPro" id="IPR036514">
    <property type="entry name" value="SGNH_hydro_sf"/>
</dbReference>
<reference evidence="2" key="1">
    <citation type="submission" date="2017-02" db="EMBL/GenBank/DDBJ databases">
        <authorList>
            <person name="Varghese N."/>
            <person name="Submissions S."/>
        </authorList>
    </citation>
    <scope>NUCLEOTIDE SEQUENCE [LARGE SCALE GENOMIC DNA]</scope>
    <source>
        <strain evidence="2">DSM 22720</strain>
    </source>
</reference>
<dbReference type="Proteomes" id="UP000190162">
    <property type="component" value="Unassembled WGS sequence"/>
</dbReference>
<dbReference type="EMBL" id="FUXU01000119">
    <property type="protein sequence ID" value="SKA69649.1"/>
    <property type="molecule type" value="Genomic_DNA"/>
</dbReference>
<keyword evidence="2" id="KW-1185">Reference proteome</keyword>
<evidence type="ECO:0008006" key="3">
    <source>
        <dbReference type="Google" id="ProtNLM"/>
    </source>
</evidence>
<proteinExistence type="predicted"/>
<dbReference type="GO" id="GO:0016788">
    <property type="term" value="F:hydrolase activity, acting on ester bonds"/>
    <property type="evidence" value="ECO:0007669"/>
    <property type="project" value="UniProtKB-ARBA"/>
</dbReference>
<dbReference type="PANTHER" id="PTHR37834">
    <property type="entry name" value="GDSL-LIKE LIPASE/ACYLHYDROLASE DOMAIN PROTEIN (AFU_ORTHOLOGUE AFUA_2G00620)"/>
    <property type="match status" value="1"/>
</dbReference>
<gene>
    <name evidence="1" type="ORF">SAMN02745132_04483</name>
</gene>
<evidence type="ECO:0000313" key="2">
    <source>
        <dbReference type="Proteomes" id="UP000190162"/>
    </source>
</evidence>
<dbReference type="PANTHER" id="PTHR37834:SF2">
    <property type="entry name" value="ESTERASE, SGNH HYDROLASE-TYPE"/>
    <property type="match status" value="1"/>
</dbReference>
<protein>
    <recommendedName>
        <fullName evidence="3">GDSL-like Lipase/Acylhydrolase family protein</fullName>
    </recommendedName>
</protein>